<proteinExistence type="predicted"/>
<comment type="caution">
    <text evidence="1">The sequence shown here is derived from an EMBL/GenBank/DDBJ whole genome shotgun (WGS) entry which is preliminary data.</text>
</comment>
<reference evidence="1" key="1">
    <citation type="submission" date="2023-06" db="EMBL/GenBank/DDBJ databases">
        <title>Genome-scale phylogeny and comparative genomics of the fungal order Sordariales.</title>
        <authorList>
            <consortium name="Lawrence Berkeley National Laboratory"/>
            <person name="Hensen N."/>
            <person name="Bonometti L."/>
            <person name="Westerberg I."/>
            <person name="Brannstrom I.O."/>
            <person name="Guillou S."/>
            <person name="Cros-Aarteil S."/>
            <person name="Calhoun S."/>
            <person name="Haridas S."/>
            <person name="Kuo A."/>
            <person name="Mondo S."/>
            <person name="Pangilinan J."/>
            <person name="Riley R."/>
            <person name="LaButti K."/>
            <person name="Andreopoulos B."/>
            <person name="Lipzen A."/>
            <person name="Chen C."/>
            <person name="Yanf M."/>
            <person name="Daum C."/>
            <person name="Ng V."/>
            <person name="Clum A."/>
            <person name="Steindorff A."/>
            <person name="Ohm R."/>
            <person name="Martin F."/>
            <person name="Silar P."/>
            <person name="Natvig D."/>
            <person name="Lalanne C."/>
            <person name="Gautier V."/>
            <person name="Ament-velasquez S.L."/>
            <person name="Kruys A."/>
            <person name="Hutchinson M.I."/>
            <person name="Powell A.J."/>
            <person name="Barry K."/>
            <person name="Miller A.N."/>
            <person name="Grigoriev I.V."/>
            <person name="Debuchy R."/>
            <person name="Gladieux P."/>
            <person name="Thoren M.H."/>
            <person name="Johannesson H."/>
        </authorList>
    </citation>
    <scope>NUCLEOTIDE SEQUENCE</scope>
    <source>
        <strain evidence="1">SMH3187-1</strain>
    </source>
</reference>
<evidence type="ECO:0000313" key="1">
    <source>
        <dbReference type="EMBL" id="KAK0740757.1"/>
    </source>
</evidence>
<name>A0AA40EJY1_9PEZI</name>
<keyword evidence="2" id="KW-1185">Reference proteome</keyword>
<evidence type="ECO:0000313" key="2">
    <source>
        <dbReference type="Proteomes" id="UP001172155"/>
    </source>
</evidence>
<sequence length="235" mass="25423">MGFIFTTSPASCTVCAIVSPARRPRDSLDYSGFPVGEHEQSLMTKSRSSFLCVLRRGSGTIKSSLSPCHAMPCLHSLLRLWTNRASSMPSRQATDLFGRAETATPERETKTLIMSGRAAAELAACFVSAALPKSPPKKHPVNSGTMTGKQPESRFLSDPAFGMLSKKHCKPAMDTYLVVVSRQTTNPNQEIYCPSVTGLTEATGSPRPAVKPRRNPLYALSLPLGCRRRPAVARG</sequence>
<protein>
    <submittedName>
        <fullName evidence="1">Uncharacterized protein</fullName>
    </submittedName>
</protein>
<organism evidence="1 2">
    <name type="scientific">Schizothecium vesticola</name>
    <dbReference type="NCBI Taxonomy" id="314040"/>
    <lineage>
        <taxon>Eukaryota</taxon>
        <taxon>Fungi</taxon>
        <taxon>Dikarya</taxon>
        <taxon>Ascomycota</taxon>
        <taxon>Pezizomycotina</taxon>
        <taxon>Sordariomycetes</taxon>
        <taxon>Sordariomycetidae</taxon>
        <taxon>Sordariales</taxon>
        <taxon>Schizotheciaceae</taxon>
        <taxon>Schizothecium</taxon>
    </lineage>
</organism>
<dbReference type="Proteomes" id="UP001172155">
    <property type="component" value="Unassembled WGS sequence"/>
</dbReference>
<accession>A0AA40EJY1</accession>
<gene>
    <name evidence="1" type="ORF">B0T18DRAFT_215664</name>
</gene>
<dbReference type="AlphaFoldDB" id="A0AA40EJY1"/>
<dbReference type="EMBL" id="JAUKUD010000006">
    <property type="protein sequence ID" value="KAK0740757.1"/>
    <property type="molecule type" value="Genomic_DNA"/>
</dbReference>